<dbReference type="PANTHER" id="PTHR10357:SF215">
    <property type="entry name" value="ALPHA-AMYLASE 1"/>
    <property type="match status" value="1"/>
</dbReference>
<evidence type="ECO:0000256" key="2">
    <source>
        <dbReference type="ARBA" id="ARBA00008061"/>
    </source>
</evidence>
<keyword evidence="7" id="KW-1185">Reference proteome</keyword>
<evidence type="ECO:0000313" key="6">
    <source>
        <dbReference type="EMBL" id="RUP48998.1"/>
    </source>
</evidence>
<name>A0A433DDV0_9FUNG</name>
<dbReference type="AlphaFoldDB" id="A0A433DDV0"/>
<dbReference type="GO" id="GO:0005975">
    <property type="term" value="P:carbohydrate metabolic process"/>
    <property type="evidence" value="ECO:0007669"/>
    <property type="project" value="InterPro"/>
</dbReference>
<comment type="similarity">
    <text evidence="2">Belongs to the glycosyl hydrolase 13 family.</text>
</comment>
<dbReference type="InterPro" id="IPR017853">
    <property type="entry name" value="GH"/>
</dbReference>
<dbReference type="GO" id="GO:0016787">
    <property type="term" value="F:hydrolase activity"/>
    <property type="evidence" value="ECO:0007669"/>
    <property type="project" value="UniProtKB-KW"/>
</dbReference>
<evidence type="ECO:0000259" key="5">
    <source>
        <dbReference type="Pfam" id="PF00128"/>
    </source>
</evidence>
<keyword evidence="4" id="KW-0732">Signal</keyword>
<organism evidence="6 7">
    <name type="scientific">Jimgerdemannia flammicorona</name>
    <dbReference type="NCBI Taxonomy" id="994334"/>
    <lineage>
        <taxon>Eukaryota</taxon>
        <taxon>Fungi</taxon>
        <taxon>Fungi incertae sedis</taxon>
        <taxon>Mucoromycota</taxon>
        <taxon>Mucoromycotina</taxon>
        <taxon>Endogonomycetes</taxon>
        <taxon>Endogonales</taxon>
        <taxon>Endogonaceae</taxon>
        <taxon>Jimgerdemannia</taxon>
    </lineage>
</organism>
<sequence length="132" mass="15053">MQDLARCRASRIRNHLWHGYWASNIYALNSHFGDAKALKRFVKEAHKKDIWVMVDVVANHMGPLHNEVSQPIIPTDFSVYTPFNDTFCNINNWDNQTDVEQCALGSAELPLPDLNGRCCDAEQLDPQSRQGI</sequence>
<dbReference type="Proteomes" id="UP000268093">
    <property type="component" value="Unassembled WGS sequence"/>
</dbReference>
<dbReference type="Gene3D" id="3.20.20.80">
    <property type="entry name" value="Glycosidases"/>
    <property type="match status" value="1"/>
</dbReference>
<protein>
    <submittedName>
        <fullName evidence="6">Glycoside hydrolase superfamily</fullName>
    </submittedName>
</protein>
<dbReference type="OrthoDB" id="204980at2759"/>
<comment type="caution">
    <text evidence="6">The sequence shown here is derived from an EMBL/GenBank/DDBJ whole genome shotgun (WGS) entry which is preliminary data.</text>
</comment>
<evidence type="ECO:0000313" key="7">
    <source>
        <dbReference type="Proteomes" id="UP000268093"/>
    </source>
</evidence>
<keyword evidence="3" id="KW-0479">Metal-binding</keyword>
<dbReference type="PANTHER" id="PTHR10357">
    <property type="entry name" value="ALPHA-AMYLASE FAMILY MEMBER"/>
    <property type="match status" value="1"/>
</dbReference>
<reference evidence="6 7" key="1">
    <citation type="journal article" date="2018" name="New Phytol.">
        <title>Phylogenomics of Endogonaceae and evolution of mycorrhizas within Mucoromycota.</title>
        <authorList>
            <person name="Chang Y."/>
            <person name="Desiro A."/>
            <person name="Na H."/>
            <person name="Sandor L."/>
            <person name="Lipzen A."/>
            <person name="Clum A."/>
            <person name="Barry K."/>
            <person name="Grigoriev I.V."/>
            <person name="Martin F.M."/>
            <person name="Stajich J.E."/>
            <person name="Smith M.E."/>
            <person name="Bonito G."/>
            <person name="Spatafora J.W."/>
        </authorList>
    </citation>
    <scope>NUCLEOTIDE SEQUENCE [LARGE SCALE GENOMIC DNA]</scope>
    <source>
        <strain evidence="6 7">GMNB39</strain>
    </source>
</reference>
<comment type="cofactor">
    <cofactor evidence="1">
        <name>Ca(2+)</name>
        <dbReference type="ChEBI" id="CHEBI:29108"/>
    </cofactor>
</comment>
<gene>
    <name evidence="6" type="ORF">BC936DRAFT_143497</name>
</gene>
<dbReference type="Pfam" id="PF00128">
    <property type="entry name" value="Alpha-amylase"/>
    <property type="match status" value="1"/>
</dbReference>
<proteinExistence type="inferred from homology"/>
<dbReference type="EMBL" id="RBNI01002711">
    <property type="protein sequence ID" value="RUP48998.1"/>
    <property type="molecule type" value="Genomic_DNA"/>
</dbReference>
<dbReference type="GO" id="GO:0046872">
    <property type="term" value="F:metal ion binding"/>
    <property type="evidence" value="ECO:0007669"/>
    <property type="project" value="UniProtKB-KW"/>
</dbReference>
<evidence type="ECO:0000256" key="1">
    <source>
        <dbReference type="ARBA" id="ARBA00001913"/>
    </source>
</evidence>
<feature type="domain" description="Glycosyl hydrolase family 13 catalytic" evidence="5">
    <location>
        <begin position="18"/>
        <end position="66"/>
    </location>
</feature>
<dbReference type="SUPFAM" id="SSF51445">
    <property type="entry name" value="(Trans)glycosidases"/>
    <property type="match status" value="1"/>
</dbReference>
<keyword evidence="6" id="KW-0378">Hydrolase</keyword>
<evidence type="ECO:0000256" key="4">
    <source>
        <dbReference type="ARBA" id="ARBA00022729"/>
    </source>
</evidence>
<accession>A0A433DDV0</accession>
<evidence type="ECO:0000256" key="3">
    <source>
        <dbReference type="ARBA" id="ARBA00022723"/>
    </source>
</evidence>
<dbReference type="InterPro" id="IPR006047">
    <property type="entry name" value="GH13_cat_dom"/>
</dbReference>